<gene>
    <name evidence="1" type="ORF">A4X20_09875</name>
</gene>
<dbReference type="STRING" id="912594.AWC12_08555"/>
<dbReference type="AlphaFoldDB" id="A0A178LIZ9"/>
<organism evidence="1 2">
    <name type="scientific">Mycolicibacterium iranicum</name>
    <name type="common">Mycobacterium iranicum</name>
    <dbReference type="NCBI Taxonomy" id="912594"/>
    <lineage>
        <taxon>Bacteria</taxon>
        <taxon>Bacillati</taxon>
        <taxon>Actinomycetota</taxon>
        <taxon>Actinomycetes</taxon>
        <taxon>Mycobacteriales</taxon>
        <taxon>Mycobacteriaceae</taxon>
        <taxon>Mycolicibacterium</taxon>
    </lineage>
</organism>
<dbReference type="RefSeq" id="WP_064284837.1">
    <property type="nucleotide sequence ID" value="NZ_LWCS01000065.1"/>
</dbReference>
<name>A0A178LIZ9_MYCIR</name>
<accession>A0A178LIZ9</accession>
<evidence type="ECO:0000313" key="1">
    <source>
        <dbReference type="EMBL" id="OAN30161.1"/>
    </source>
</evidence>
<sequence length="123" mass="13688">MIDYTALPSVAGVYLEDSYVLEIIECRDRLVFNLDAVLTPEHPAYHSPRPGEQYCYAHAGLVFPDLGHVEWVNRSSCRFTDATGAVDLGNIDTLTVDGNLHTVEGDWGMVRIQSSPPRVDLRV</sequence>
<comment type="caution">
    <text evidence="1">The sequence shown here is derived from an EMBL/GenBank/DDBJ whole genome shotgun (WGS) entry which is preliminary data.</text>
</comment>
<dbReference type="OrthoDB" id="7876709at2"/>
<dbReference type="Proteomes" id="UP000078396">
    <property type="component" value="Unassembled WGS sequence"/>
</dbReference>
<protein>
    <submittedName>
        <fullName evidence="1">Uncharacterized protein</fullName>
    </submittedName>
</protein>
<proteinExistence type="predicted"/>
<dbReference type="EMBL" id="LWCS01000065">
    <property type="protein sequence ID" value="OAN30161.1"/>
    <property type="molecule type" value="Genomic_DNA"/>
</dbReference>
<reference evidence="1 2" key="1">
    <citation type="submission" date="2016-04" db="EMBL/GenBank/DDBJ databases">
        <title>Draft Genome Sequences of Staphylococcus capitis Strain H36, S. capitis Strain H65, S. cohnii Strain H62, S. hominis Strain H69, Mycobacterium iranicum Strain H39, Plantibacter sp. Strain H53, Pseudomonas oryzihabitans Strain H72, and Microbacterium sp. Strain H83, isolated from residential settings.</title>
        <authorList>
            <person name="Lymperopoulou D."/>
            <person name="Adams R.I."/>
            <person name="Lindow S."/>
            <person name="Coil D.A."/>
            <person name="Jospin G."/>
            <person name="Eisen J.A."/>
        </authorList>
    </citation>
    <scope>NUCLEOTIDE SEQUENCE [LARGE SCALE GENOMIC DNA]</scope>
    <source>
        <strain evidence="1 2">H39</strain>
    </source>
</reference>
<evidence type="ECO:0000313" key="2">
    <source>
        <dbReference type="Proteomes" id="UP000078396"/>
    </source>
</evidence>